<keyword evidence="2" id="KW-1133">Transmembrane helix</keyword>
<feature type="compositionally biased region" description="Pro residues" evidence="1">
    <location>
        <begin position="65"/>
        <end position="79"/>
    </location>
</feature>
<gene>
    <name evidence="3" type="ORF">FHS22_005168</name>
</gene>
<keyword evidence="2" id="KW-0472">Membrane</keyword>
<keyword evidence="4" id="KW-1185">Reference proteome</keyword>
<feature type="compositionally biased region" description="Low complexity" evidence="1">
    <location>
        <begin position="90"/>
        <end position="110"/>
    </location>
</feature>
<sequence length="238" mass="25208">MADHNDTGSRGPEDAPRDPEARADDTTELPAPGRNQGENQEQSKHTPADDPPARETTAAHATPGPSAPGPAGPPPPTGPYGPYSPGGPGWKAPGWTTTTTATATQPPATGRYTRLTRAARGKPFQIIAAALIGALLGGGTVAVLDRIGDRHRAGHIAHRMDAYRTDEHPRPQDDRGPLRQRIDPDGERGYRGEGPRLRMPRGDISQVPRFCEPIEGGFKCTLRSPESAPTTPTPSPTP</sequence>
<dbReference type="EMBL" id="JACHJJ010000019">
    <property type="protein sequence ID" value="MBB5965878.1"/>
    <property type="molecule type" value="Genomic_DNA"/>
</dbReference>
<evidence type="ECO:0000256" key="1">
    <source>
        <dbReference type="SAM" id="MobiDB-lite"/>
    </source>
</evidence>
<evidence type="ECO:0000256" key="2">
    <source>
        <dbReference type="SAM" id="Phobius"/>
    </source>
</evidence>
<feature type="compositionally biased region" description="Basic and acidic residues" evidence="1">
    <location>
        <begin position="41"/>
        <end position="53"/>
    </location>
</feature>
<keyword evidence="2" id="KW-0812">Transmembrane</keyword>
<feature type="compositionally biased region" description="Basic and acidic residues" evidence="1">
    <location>
        <begin position="1"/>
        <end position="25"/>
    </location>
</feature>
<comment type="caution">
    <text evidence="3">The sequence shown here is derived from an EMBL/GenBank/DDBJ whole genome shotgun (WGS) entry which is preliminary data.</text>
</comment>
<feature type="transmembrane region" description="Helical" evidence="2">
    <location>
        <begin position="124"/>
        <end position="144"/>
    </location>
</feature>
<reference evidence="3 4" key="1">
    <citation type="submission" date="2020-08" db="EMBL/GenBank/DDBJ databases">
        <title>Genomic Encyclopedia of Type Strains, Phase III (KMG-III): the genomes of soil and plant-associated and newly described type strains.</title>
        <authorList>
            <person name="Whitman W."/>
        </authorList>
    </citation>
    <scope>NUCLEOTIDE SEQUENCE [LARGE SCALE GENOMIC DNA]</scope>
    <source>
        <strain evidence="3 4">CECT 3303</strain>
    </source>
</reference>
<dbReference type="Proteomes" id="UP000562352">
    <property type="component" value="Unassembled WGS sequence"/>
</dbReference>
<feature type="compositionally biased region" description="Basic and acidic residues" evidence="1">
    <location>
        <begin position="161"/>
        <end position="196"/>
    </location>
</feature>
<evidence type="ECO:0000313" key="3">
    <source>
        <dbReference type="EMBL" id="MBB5965878.1"/>
    </source>
</evidence>
<feature type="region of interest" description="Disordered" evidence="1">
    <location>
        <begin position="218"/>
        <end position="238"/>
    </location>
</feature>
<accession>A0A841DC59</accession>
<dbReference type="RefSeq" id="WP_184945584.1">
    <property type="nucleotide sequence ID" value="NZ_BAAAWZ010000001.1"/>
</dbReference>
<protein>
    <submittedName>
        <fullName evidence="3">Uncharacterized protein</fullName>
    </submittedName>
</protein>
<evidence type="ECO:0000313" key="4">
    <source>
        <dbReference type="Proteomes" id="UP000562352"/>
    </source>
</evidence>
<feature type="region of interest" description="Disordered" evidence="1">
    <location>
        <begin position="1"/>
        <end position="112"/>
    </location>
</feature>
<proteinExistence type="predicted"/>
<name>A0A841DC59_PLAVE</name>
<dbReference type="AlphaFoldDB" id="A0A841DC59"/>
<organism evidence="3 4">
    <name type="scientific">Planomonospora venezuelensis</name>
    <dbReference type="NCBI Taxonomy" id="1999"/>
    <lineage>
        <taxon>Bacteria</taxon>
        <taxon>Bacillati</taxon>
        <taxon>Actinomycetota</taxon>
        <taxon>Actinomycetes</taxon>
        <taxon>Streptosporangiales</taxon>
        <taxon>Streptosporangiaceae</taxon>
        <taxon>Planomonospora</taxon>
    </lineage>
</organism>
<feature type="region of interest" description="Disordered" evidence="1">
    <location>
        <begin position="161"/>
        <end position="205"/>
    </location>
</feature>